<dbReference type="GO" id="GO:0005615">
    <property type="term" value="C:extracellular space"/>
    <property type="evidence" value="ECO:0007669"/>
    <property type="project" value="TreeGrafter"/>
</dbReference>
<dbReference type="GO" id="GO:0008270">
    <property type="term" value="F:zinc ion binding"/>
    <property type="evidence" value="ECO:0007669"/>
    <property type="project" value="InterPro"/>
</dbReference>
<dbReference type="CDD" id="cd06241">
    <property type="entry name" value="M14-like"/>
    <property type="match status" value="1"/>
</dbReference>
<comment type="caution">
    <text evidence="3">Lacks conserved residue(s) required for the propagation of feature annotation.</text>
</comment>
<comment type="caution">
    <text evidence="6">The sequence shown here is derived from an EMBL/GenBank/DDBJ whole genome shotgun (WGS) entry which is preliminary data.</text>
</comment>
<name>A0A6I4T6A6_9SPHN</name>
<comment type="cofactor">
    <cofactor evidence="1">
        <name>Zn(2+)</name>
        <dbReference type="ChEBI" id="CHEBI:29105"/>
    </cofactor>
</comment>
<keyword evidence="6" id="KW-0645">Protease</keyword>
<reference evidence="6 7" key="1">
    <citation type="submission" date="2019-12" db="EMBL/GenBank/DDBJ databases">
        <title>Genomic-based taxomic classification of the family Erythrobacteraceae.</title>
        <authorList>
            <person name="Xu L."/>
        </authorList>
    </citation>
    <scope>NUCLEOTIDE SEQUENCE [LARGE SCALE GENOMIC DNA]</scope>
    <source>
        <strain evidence="6 7">LMG 29518</strain>
    </source>
</reference>
<gene>
    <name evidence="6" type="ORF">GRI91_10610</name>
</gene>
<keyword evidence="6" id="KW-0378">Hydrolase</keyword>
<evidence type="ECO:0000256" key="2">
    <source>
        <dbReference type="ARBA" id="ARBA00005988"/>
    </source>
</evidence>
<dbReference type="PROSITE" id="PS52035">
    <property type="entry name" value="PEPTIDASE_M14"/>
    <property type="match status" value="1"/>
</dbReference>
<evidence type="ECO:0000259" key="5">
    <source>
        <dbReference type="PROSITE" id="PS52035"/>
    </source>
</evidence>
<comment type="similarity">
    <text evidence="2 3">Belongs to the peptidase M14 family.</text>
</comment>
<sequence>MRIPLIAAIPALLCGVPLHAQVEPVLPPVPDWSGASESWIASGDDPWITPAEAADFARTPSYEETRAWLEKLVAESPLLTRVAFGTSAEGRQLYYIRASAAAEKERPVVLVQAGIHSHEISGKDAGLMLLRDIALGGKEDLLSKVDLVFVPIYNVDGHEQVSRFNAPHLRGPANSGSRNTAQRINLNRDYAKAAAPETRALLPLLRQLDPVLYLDMHASDGFDHGYDVTYTYAGWGRHVQSPAIAEWLKGSFEDGVNAFVRQQGHNPHFYPSALDDYRIDKGLRMSAEGPRYSTGYGDFARIPVVLVEMHNLKPYRQRVLGAYAMMEGALRTAAASLPQLQSAIAADRNARPEKLTVEWARDEQPFTTIPFTGMAFERVQSPASGAEEIRYLGQVQQWELPVTGEHPVSHVTLPEAWWVPAAERDVIALLDLHGISYERIDTARDLTLEMAAASNMQLGPVYDAAARMSADFRREKRNVRMAAGSIRVPYDQPRGLLAAALLEPEAVDSVFSWGFFPELMESSGSRERFLLAPVAERMLESDPELRDAFEQRLASDAAFAADPEARLKWFAERSPYFAAPLPIYPIGRELKEQ</sequence>
<protein>
    <submittedName>
        <fullName evidence="6">Carboxypeptidase</fullName>
    </submittedName>
</protein>
<accession>A0A6I4T6A6</accession>
<feature type="chain" id="PRO_5026312522" evidence="4">
    <location>
        <begin position="21"/>
        <end position="593"/>
    </location>
</feature>
<dbReference type="InterPro" id="IPR000834">
    <property type="entry name" value="Peptidase_M14"/>
</dbReference>
<evidence type="ECO:0000313" key="7">
    <source>
        <dbReference type="Proteomes" id="UP000438476"/>
    </source>
</evidence>
<dbReference type="GO" id="GO:0006508">
    <property type="term" value="P:proteolysis"/>
    <property type="evidence" value="ECO:0007669"/>
    <property type="project" value="InterPro"/>
</dbReference>
<feature type="domain" description="Peptidase M14" evidence="5">
    <location>
        <begin position="58"/>
        <end position="300"/>
    </location>
</feature>
<dbReference type="OrthoDB" id="9767214at2"/>
<evidence type="ECO:0000256" key="4">
    <source>
        <dbReference type="SAM" id="SignalP"/>
    </source>
</evidence>
<proteinExistence type="inferred from homology"/>
<dbReference type="AlphaFoldDB" id="A0A6I4T6A6"/>
<keyword evidence="7" id="KW-1185">Reference proteome</keyword>
<dbReference type="SMART" id="SM00631">
    <property type="entry name" value="Zn_pept"/>
    <property type="match status" value="1"/>
</dbReference>
<dbReference type="Proteomes" id="UP000438476">
    <property type="component" value="Unassembled WGS sequence"/>
</dbReference>
<dbReference type="PANTHER" id="PTHR11705">
    <property type="entry name" value="PROTEASE FAMILY M14 CARBOXYPEPTIDASE A,B"/>
    <property type="match status" value="1"/>
</dbReference>
<evidence type="ECO:0000313" key="6">
    <source>
        <dbReference type="EMBL" id="MXO66208.1"/>
    </source>
</evidence>
<organism evidence="6 7">
    <name type="scientific">Altericroceibacterium endophyticum</name>
    <dbReference type="NCBI Taxonomy" id="1808508"/>
    <lineage>
        <taxon>Bacteria</taxon>
        <taxon>Pseudomonadati</taxon>
        <taxon>Pseudomonadota</taxon>
        <taxon>Alphaproteobacteria</taxon>
        <taxon>Sphingomonadales</taxon>
        <taxon>Erythrobacteraceae</taxon>
        <taxon>Altericroceibacterium</taxon>
    </lineage>
</organism>
<dbReference type="RefSeq" id="WP_160736639.1">
    <property type="nucleotide sequence ID" value="NZ_WTYT01000004.1"/>
</dbReference>
<dbReference type="Pfam" id="PF00246">
    <property type="entry name" value="Peptidase_M14"/>
    <property type="match status" value="1"/>
</dbReference>
<keyword evidence="4" id="KW-0732">Signal</keyword>
<evidence type="ECO:0000256" key="1">
    <source>
        <dbReference type="ARBA" id="ARBA00001947"/>
    </source>
</evidence>
<dbReference type="SUPFAM" id="SSF53187">
    <property type="entry name" value="Zn-dependent exopeptidases"/>
    <property type="match status" value="1"/>
</dbReference>
<dbReference type="PANTHER" id="PTHR11705:SF145">
    <property type="entry name" value="PEPTIDASE M14 CARBOXYPEPTIDASE A DOMAIN-CONTAINING PROTEIN"/>
    <property type="match status" value="1"/>
</dbReference>
<dbReference type="Gene3D" id="3.40.630.10">
    <property type="entry name" value="Zn peptidases"/>
    <property type="match status" value="1"/>
</dbReference>
<evidence type="ECO:0000256" key="3">
    <source>
        <dbReference type="PROSITE-ProRule" id="PRU01379"/>
    </source>
</evidence>
<keyword evidence="6" id="KW-0121">Carboxypeptidase</keyword>
<feature type="signal peptide" evidence="4">
    <location>
        <begin position="1"/>
        <end position="20"/>
    </location>
</feature>
<dbReference type="EMBL" id="WTYT01000004">
    <property type="protein sequence ID" value="MXO66208.1"/>
    <property type="molecule type" value="Genomic_DNA"/>
</dbReference>
<dbReference type="GO" id="GO:0004181">
    <property type="term" value="F:metallocarboxypeptidase activity"/>
    <property type="evidence" value="ECO:0007669"/>
    <property type="project" value="InterPro"/>
</dbReference>